<dbReference type="EMBL" id="LJSK01000007">
    <property type="protein sequence ID" value="KPI90314.1"/>
    <property type="molecule type" value="Genomic_DNA"/>
</dbReference>
<organism evidence="3 4">
    <name type="scientific">Leptomonas seymouri</name>
    <dbReference type="NCBI Taxonomy" id="5684"/>
    <lineage>
        <taxon>Eukaryota</taxon>
        <taxon>Discoba</taxon>
        <taxon>Euglenozoa</taxon>
        <taxon>Kinetoplastea</taxon>
        <taxon>Metakinetoplastina</taxon>
        <taxon>Trypanosomatida</taxon>
        <taxon>Trypanosomatidae</taxon>
        <taxon>Leishmaniinae</taxon>
        <taxon>Leptomonas</taxon>
    </lineage>
</organism>
<dbReference type="PRINTS" id="PR00625">
    <property type="entry name" value="JDOMAIN"/>
</dbReference>
<dbReference type="Gene3D" id="1.10.287.110">
    <property type="entry name" value="DnaJ domain"/>
    <property type="match status" value="1"/>
</dbReference>
<evidence type="ECO:0000256" key="1">
    <source>
        <dbReference type="SAM" id="MobiDB-lite"/>
    </source>
</evidence>
<sequence length="608" mass="65331">MLLIGWLVAHWKIVLAAVVAIVFFSYRVRNISQEPLKEREHEEGEDDAMSHGASKQEKLPQSAQGAQPPDAGATASPQAATTDSVPLMSSSNDQIPPVPGEHPPEGDVATVLDDITSLFASRNPKHALQGVSDAVRNVVTGVGLGMAGIAAGTYGGAKEDGWKGMAKGFGAGACGLIGLTGYGLYSGVRQVVRGVGNTPEAVSEVSRGEAYWDSSLQQWVRVDLEQDFGALPNTDDDLMAEARKAYAKAEKDGTLPTMAGSAPPTPSMETGEGGAPSAAPADPAGGAPQGEGAAPVLADAATAEPADYYAFLGVEKTASTAEIRKAYTRKALEMHPDKNPSDANATLRFQNLNKIYSVLSNEETRAAYDRYGTVDSQSVPDVANNPMKEMLGAAFLEPLVGQLHFFLVFESGVLLTSEMQRELHRRRRLRVTKNLVAWLDNGSIGLEAAALAMRDAVSTALGPVLVSYVAEQYHLSSRQQLYSSTWAREVDSWYSSWAMSASTLWHWTSTGARTARRALYDKDFAEKDILRVLGVVVESDVKHVVLQACRLLLYDTSVTPEKRHERAVGLGKLSEMAMTEVKLEIASRERAAQEEKLLEDGNDKVPSS</sequence>
<feature type="region of interest" description="Disordered" evidence="1">
    <location>
        <begin position="249"/>
        <end position="293"/>
    </location>
</feature>
<dbReference type="VEuPathDB" id="TriTrypDB:Lsey_0007_0270"/>
<protein>
    <recommendedName>
        <fullName evidence="2">J domain-containing protein</fullName>
    </recommendedName>
</protein>
<dbReference type="OMA" id="PKHALQG"/>
<dbReference type="InterPro" id="IPR052423">
    <property type="entry name" value="EMIR"/>
</dbReference>
<gene>
    <name evidence="3" type="ORF">ABL78_0541</name>
</gene>
<evidence type="ECO:0000313" key="3">
    <source>
        <dbReference type="EMBL" id="KPI90314.1"/>
    </source>
</evidence>
<dbReference type="InterPro" id="IPR036869">
    <property type="entry name" value="J_dom_sf"/>
</dbReference>
<feature type="compositionally biased region" description="Polar residues" evidence="1">
    <location>
        <begin position="75"/>
        <end position="94"/>
    </location>
</feature>
<dbReference type="CDD" id="cd06257">
    <property type="entry name" value="DnaJ"/>
    <property type="match status" value="1"/>
</dbReference>
<keyword evidence="4" id="KW-1185">Reference proteome</keyword>
<evidence type="ECO:0000313" key="4">
    <source>
        <dbReference type="Proteomes" id="UP000038009"/>
    </source>
</evidence>
<accession>A0A0N1IBU7</accession>
<dbReference type="PANTHER" id="PTHR44094">
    <property type="entry name" value="DNAJ HEAT SHOCK N-TERMINAL DOMAIN-CONTAINING PROTEIN"/>
    <property type="match status" value="1"/>
</dbReference>
<dbReference type="SMART" id="SM00271">
    <property type="entry name" value="DnaJ"/>
    <property type="match status" value="1"/>
</dbReference>
<dbReference type="SUPFAM" id="SSF46565">
    <property type="entry name" value="Chaperone J-domain"/>
    <property type="match status" value="1"/>
</dbReference>
<feature type="region of interest" description="Disordered" evidence="1">
    <location>
        <begin position="37"/>
        <end position="103"/>
    </location>
</feature>
<feature type="domain" description="J" evidence="2">
    <location>
        <begin position="307"/>
        <end position="372"/>
    </location>
</feature>
<dbReference type="AlphaFoldDB" id="A0A0N1IBU7"/>
<dbReference type="PROSITE" id="PS00636">
    <property type="entry name" value="DNAJ_1"/>
    <property type="match status" value="1"/>
</dbReference>
<evidence type="ECO:0000259" key="2">
    <source>
        <dbReference type="PROSITE" id="PS50076"/>
    </source>
</evidence>
<dbReference type="PROSITE" id="PS50076">
    <property type="entry name" value="DNAJ_2"/>
    <property type="match status" value="1"/>
</dbReference>
<dbReference type="InterPro" id="IPR018253">
    <property type="entry name" value="DnaJ_domain_CS"/>
</dbReference>
<dbReference type="InterPro" id="IPR001623">
    <property type="entry name" value="DnaJ_domain"/>
</dbReference>
<comment type="caution">
    <text evidence="3">The sequence shown here is derived from an EMBL/GenBank/DDBJ whole genome shotgun (WGS) entry which is preliminary data.</text>
</comment>
<dbReference type="PANTHER" id="PTHR44094:SF8">
    <property type="entry name" value="DNAJ HEAT SHOCK N-TERMINAL DOMAIN-CONTAINING PROTEIN-RELATED"/>
    <property type="match status" value="1"/>
</dbReference>
<dbReference type="Proteomes" id="UP000038009">
    <property type="component" value="Unassembled WGS sequence"/>
</dbReference>
<feature type="compositionally biased region" description="Low complexity" evidence="1">
    <location>
        <begin position="275"/>
        <end position="293"/>
    </location>
</feature>
<dbReference type="OrthoDB" id="445556at2759"/>
<dbReference type="Pfam" id="PF00226">
    <property type="entry name" value="DnaJ"/>
    <property type="match status" value="1"/>
</dbReference>
<name>A0A0N1IBU7_LEPSE</name>
<reference evidence="3 4" key="1">
    <citation type="journal article" date="2015" name="PLoS Pathog.">
        <title>Leptomonas seymouri: Adaptations to the Dixenous Life Cycle Analyzed by Genome Sequencing, Transcriptome Profiling and Co-infection with Leishmania donovani.</title>
        <authorList>
            <person name="Kraeva N."/>
            <person name="Butenko A."/>
            <person name="Hlavacova J."/>
            <person name="Kostygov A."/>
            <person name="Myskova J."/>
            <person name="Grybchuk D."/>
            <person name="Lestinova T."/>
            <person name="Votypka J."/>
            <person name="Volf P."/>
            <person name="Opperdoes F."/>
            <person name="Flegontov P."/>
            <person name="Lukes J."/>
            <person name="Yurchenko V."/>
        </authorList>
    </citation>
    <scope>NUCLEOTIDE SEQUENCE [LARGE SCALE GENOMIC DNA]</scope>
    <source>
        <strain evidence="3 4">ATCC 30220</strain>
    </source>
</reference>
<proteinExistence type="predicted"/>